<dbReference type="PANTHER" id="PTHR44186">
    <property type="match status" value="1"/>
</dbReference>
<keyword evidence="2" id="KW-0802">TPR repeat</keyword>
<sequence length="165" mass="17633">CVSSYRSNPLISLNYAILLYNQGDKKEAVAQYYEMQRKVNALKGSTLDFDPEMVDIAQRLGASLQLGEVAIWNKPGKDSKLKPRGAAPSAQPLGSNQALGQAMSSAAGYAKTMSQVIGSSTTHLAKVPTVPLAPKPDEPPPPPEELSSTLKPQEQTQPIAQAEES</sequence>
<dbReference type="Proteomes" id="UP000504617">
    <property type="component" value="Unplaced"/>
</dbReference>
<dbReference type="RefSeq" id="XP_013925305.1">
    <property type="nucleotide sequence ID" value="XM_014069830.1"/>
</dbReference>
<dbReference type="GO" id="GO:0036064">
    <property type="term" value="C:ciliary basal body"/>
    <property type="evidence" value="ECO:0007669"/>
    <property type="project" value="TreeGrafter"/>
</dbReference>
<reference evidence="5" key="1">
    <citation type="submission" date="2025-08" db="UniProtKB">
        <authorList>
            <consortium name="RefSeq"/>
        </authorList>
    </citation>
    <scope>IDENTIFICATION</scope>
    <source>
        <tissue evidence="5">Skeletal muscle</tissue>
    </source>
</reference>
<gene>
    <name evidence="5" type="primary">LOC106551688</name>
</gene>
<feature type="region of interest" description="Disordered" evidence="3">
    <location>
        <begin position="75"/>
        <end position="99"/>
    </location>
</feature>
<evidence type="ECO:0000313" key="5">
    <source>
        <dbReference type="RefSeq" id="XP_013925305.1"/>
    </source>
</evidence>
<feature type="region of interest" description="Disordered" evidence="3">
    <location>
        <begin position="120"/>
        <end position="165"/>
    </location>
</feature>
<evidence type="ECO:0000256" key="1">
    <source>
        <dbReference type="ARBA" id="ARBA00022737"/>
    </source>
</evidence>
<dbReference type="GO" id="GO:0061512">
    <property type="term" value="P:protein localization to cilium"/>
    <property type="evidence" value="ECO:0007669"/>
    <property type="project" value="TreeGrafter"/>
</dbReference>
<organism evidence="4 5">
    <name type="scientific">Thamnophis sirtalis</name>
    <dbReference type="NCBI Taxonomy" id="35019"/>
    <lineage>
        <taxon>Eukaryota</taxon>
        <taxon>Metazoa</taxon>
        <taxon>Chordata</taxon>
        <taxon>Craniata</taxon>
        <taxon>Vertebrata</taxon>
        <taxon>Euteleostomi</taxon>
        <taxon>Lepidosauria</taxon>
        <taxon>Squamata</taxon>
        <taxon>Bifurcata</taxon>
        <taxon>Unidentata</taxon>
        <taxon>Episquamata</taxon>
        <taxon>Toxicofera</taxon>
        <taxon>Serpentes</taxon>
        <taxon>Colubroidea</taxon>
        <taxon>Colubridae</taxon>
        <taxon>Natricinae</taxon>
        <taxon>Thamnophis</taxon>
    </lineage>
</organism>
<evidence type="ECO:0000256" key="3">
    <source>
        <dbReference type="SAM" id="MobiDB-lite"/>
    </source>
</evidence>
<evidence type="ECO:0000256" key="2">
    <source>
        <dbReference type="ARBA" id="ARBA00022803"/>
    </source>
</evidence>
<dbReference type="GO" id="GO:0060271">
    <property type="term" value="P:cilium assembly"/>
    <property type="evidence" value="ECO:0007669"/>
    <property type="project" value="TreeGrafter"/>
</dbReference>
<dbReference type="PANTHER" id="PTHR44186:SF1">
    <property type="entry name" value="BARDET-BIEDL SYNDROME 4 PROTEIN"/>
    <property type="match status" value="1"/>
</dbReference>
<feature type="compositionally biased region" description="Pro residues" evidence="3">
    <location>
        <begin position="131"/>
        <end position="144"/>
    </location>
</feature>
<dbReference type="AlphaFoldDB" id="A0A6I9YNK7"/>
<keyword evidence="4" id="KW-1185">Reference proteome</keyword>
<proteinExistence type="predicted"/>
<evidence type="ECO:0000313" key="4">
    <source>
        <dbReference type="Proteomes" id="UP000504617"/>
    </source>
</evidence>
<dbReference type="KEGG" id="tsr:106551688"/>
<accession>A0A6I9YNK7</accession>
<dbReference type="GeneID" id="106551688"/>
<protein>
    <submittedName>
        <fullName evidence="5">Bardet-Biedl syndrome 4 protein homolog</fullName>
    </submittedName>
</protein>
<dbReference type="OrthoDB" id="309339at2759"/>
<name>A0A6I9YNK7_9SAUR</name>
<feature type="non-terminal residue" evidence="5">
    <location>
        <position position="1"/>
    </location>
</feature>
<keyword evidence="1" id="KW-0677">Repeat</keyword>